<accession>A0A9N9XSA2</accession>
<reference evidence="1" key="1">
    <citation type="submission" date="2022-01" db="EMBL/GenBank/DDBJ databases">
        <authorList>
            <person name="King R."/>
        </authorList>
    </citation>
    <scope>NUCLEOTIDE SEQUENCE</scope>
</reference>
<dbReference type="Proteomes" id="UP001153712">
    <property type="component" value="Chromosome 3"/>
</dbReference>
<organism evidence="1 2">
    <name type="scientific">Phyllotreta striolata</name>
    <name type="common">Striped flea beetle</name>
    <name type="synonym">Crioceris striolata</name>
    <dbReference type="NCBI Taxonomy" id="444603"/>
    <lineage>
        <taxon>Eukaryota</taxon>
        <taxon>Metazoa</taxon>
        <taxon>Ecdysozoa</taxon>
        <taxon>Arthropoda</taxon>
        <taxon>Hexapoda</taxon>
        <taxon>Insecta</taxon>
        <taxon>Pterygota</taxon>
        <taxon>Neoptera</taxon>
        <taxon>Endopterygota</taxon>
        <taxon>Coleoptera</taxon>
        <taxon>Polyphaga</taxon>
        <taxon>Cucujiformia</taxon>
        <taxon>Chrysomeloidea</taxon>
        <taxon>Chrysomelidae</taxon>
        <taxon>Galerucinae</taxon>
        <taxon>Alticini</taxon>
        <taxon>Phyllotreta</taxon>
    </lineage>
</organism>
<sequence length="57" mass="6699">MRYLSEIREISKRWSRAAVALGRWRASGGLDFSKNLPGFYIKMGRAQKRCALFFWSK</sequence>
<evidence type="ECO:0000313" key="2">
    <source>
        <dbReference type="Proteomes" id="UP001153712"/>
    </source>
</evidence>
<evidence type="ECO:0000313" key="1">
    <source>
        <dbReference type="EMBL" id="CAG9860024.1"/>
    </source>
</evidence>
<gene>
    <name evidence="1" type="ORF">PHYEVI_LOCUS6383</name>
</gene>
<dbReference type="EMBL" id="OU900096">
    <property type="protein sequence ID" value="CAG9860024.1"/>
    <property type="molecule type" value="Genomic_DNA"/>
</dbReference>
<keyword evidence="2" id="KW-1185">Reference proteome</keyword>
<protein>
    <submittedName>
        <fullName evidence="1">Uncharacterized protein</fullName>
    </submittedName>
</protein>
<dbReference type="AlphaFoldDB" id="A0A9N9XSA2"/>
<name>A0A9N9XSA2_PHYSR</name>
<proteinExistence type="predicted"/>